<accession>A0A6G5QEM9</accession>
<evidence type="ECO:0000313" key="3">
    <source>
        <dbReference type="EMBL" id="QCD43956.1"/>
    </source>
</evidence>
<evidence type="ECO:0000313" key="4">
    <source>
        <dbReference type="Proteomes" id="UP000503264"/>
    </source>
</evidence>
<gene>
    <name evidence="3" type="primary">cmeC</name>
    <name evidence="3" type="ORF">CMUC_0136</name>
</gene>
<dbReference type="PROSITE" id="PS51257">
    <property type="entry name" value="PROKAR_LIPOPROTEIN"/>
    <property type="match status" value="1"/>
</dbReference>
<keyword evidence="2" id="KW-0472">Membrane</keyword>
<comment type="subcellular location">
    <subcellularLocation>
        <location evidence="2">Cell membrane</location>
        <topology evidence="2">Lipid-anchor</topology>
    </subcellularLocation>
</comment>
<name>A0A6G5QEM9_9BACT</name>
<dbReference type="AlphaFoldDB" id="A0A6G5QEM9"/>
<keyword evidence="2" id="KW-1134">Transmembrane beta strand</keyword>
<dbReference type="RefSeq" id="WP_171993261.1">
    <property type="nucleotide sequence ID" value="NZ_CP012542.1"/>
</dbReference>
<keyword evidence="2" id="KW-0812">Transmembrane</keyword>
<dbReference type="EMBL" id="CP012542">
    <property type="protein sequence ID" value="QCD43956.1"/>
    <property type="molecule type" value="Genomic_DNA"/>
</dbReference>
<dbReference type="NCBIfam" id="TIGR01845">
    <property type="entry name" value="outer_NodT"/>
    <property type="match status" value="1"/>
</dbReference>
<dbReference type="InterPro" id="IPR010131">
    <property type="entry name" value="MdtP/NodT-like"/>
</dbReference>
<sequence>MRNIAVLIVAFFIAGCSFRPDMPNVDTNFTSQYQSANINDNWWQEFKDEKLNMLVDEALKNNIDLKIAYINLEQASLALQNAKADFLPTIDATGDAKKAASIGDKNPNNSFSLNAVLNYEVDLWGRVRNSVASNKALLNASKFDYETSRLAIASSVAKSYFTLVSLKMQESIYLDTLKSYIDTMEYRKRQFEAGSITNMVYLQSVAQVQSAQINLQETRSSISSASNALAILCNKSNDEILHSIVTTEQTLPTAPQIDAKISSDVLLRRPDVASAYENLKSSNALVGVARAAYFPTLSLTGLFGFSSNELDRLVTPTTSLWSLGGSLTQNLFNYNKTSNNVDIAKLTQDTKALNYEKAVKTALGETKVALDTRKNAVEILQYSNELLKSQTQIYDLADAQYNAGYVDHITLLDAQRTLLSTKLGNVNAKLNLNNAVVDVYKAFGGGFKVQPTE</sequence>
<dbReference type="PANTHER" id="PTHR30203">
    <property type="entry name" value="OUTER MEMBRANE CATION EFFLUX PROTEIN"/>
    <property type="match status" value="1"/>
</dbReference>
<organism evidence="3 4">
    <name type="scientific">Campylobacter mucosalis CCUG 21559</name>
    <dbReference type="NCBI Taxonomy" id="1032067"/>
    <lineage>
        <taxon>Bacteria</taxon>
        <taxon>Pseudomonadati</taxon>
        <taxon>Campylobacterota</taxon>
        <taxon>Epsilonproteobacteria</taxon>
        <taxon>Campylobacterales</taxon>
        <taxon>Campylobacteraceae</taxon>
        <taxon>Campylobacter</taxon>
    </lineage>
</organism>
<keyword evidence="4" id="KW-1185">Reference proteome</keyword>
<dbReference type="GO" id="GO:0015562">
    <property type="term" value="F:efflux transmembrane transporter activity"/>
    <property type="evidence" value="ECO:0007669"/>
    <property type="project" value="InterPro"/>
</dbReference>
<evidence type="ECO:0000256" key="1">
    <source>
        <dbReference type="ARBA" id="ARBA00007613"/>
    </source>
</evidence>
<dbReference type="GO" id="GO:0005886">
    <property type="term" value="C:plasma membrane"/>
    <property type="evidence" value="ECO:0007669"/>
    <property type="project" value="UniProtKB-SubCell"/>
</dbReference>
<dbReference type="Proteomes" id="UP000503264">
    <property type="component" value="Chromosome"/>
</dbReference>
<dbReference type="Pfam" id="PF02321">
    <property type="entry name" value="OEP"/>
    <property type="match status" value="2"/>
</dbReference>
<dbReference type="Gene3D" id="1.20.1600.10">
    <property type="entry name" value="Outer membrane efflux proteins (OEP)"/>
    <property type="match status" value="1"/>
</dbReference>
<reference evidence="3 4" key="1">
    <citation type="submission" date="2016-07" db="EMBL/GenBank/DDBJ databases">
        <title>Comparative genomics of the Campylobacter concisus group.</title>
        <authorList>
            <person name="Miller W.G."/>
            <person name="Yee E."/>
            <person name="Chapman M.H."/>
            <person name="Huynh S."/>
            <person name="Bono J.L."/>
            <person name="On S.L.W."/>
            <person name="StLeger J."/>
            <person name="Foster G."/>
            <person name="Parker C.T."/>
        </authorList>
    </citation>
    <scope>NUCLEOTIDE SEQUENCE [LARGE SCALE GENOMIC DNA]</scope>
    <source>
        <strain evidence="3 4">CCUG 21559</strain>
    </source>
</reference>
<evidence type="ECO:0000256" key="2">
    <source>
        <dbReference type="RuleBase" id="RU362097"/>
    </source>
</evidence>
<dbReference type="InterPro" id="IPR003423">
    <property type="entry name" value="OMP_efflux"/>
</dbReference>
<dbReference type="Gene3D" id="2.20.200.10">
    <property type="entry name" value="Outer membrane efflux proteins (OEP)"/>
    <property type="match status" value="1"/>
</dbReference>
<keyword evidence="2 3" id="KW-0449">Lipoprotein</keyword>
<proteinExistence type="inferred from homology"/>
<dbReference type="SUPFAM" id="SSF56954">
    <property type="entry name" value="Outer membrane efflux proteins (OEP)"/>
    <property type="match status" value="1"/>
</dbReference>
<protein>
    <submittedName>
        <fullName evidence="3">Multidrug efflux system CmeABC, outer membrane lipoprotein CmeC</fullName>
    </submittedName>
</protein>
<comment type="similarity">
    <text evidence="1 2">Belongs to the outer membrane factor (OMF) (TC 1.B.17) family.</text>
</comment>
<keyword evidence="2" id="KW-0564">Palmitate</keyword>